<name>A0A1H1S9S5_9ACTN</name>
<dbReference type="STRING" id="113562.SAMN04489716_0803"/>
<feature type="transmembrane region" description="Helical" evidence="1">
    <location>
        <begin position="12"/>
        <end position="35"/>
    </location>
</feature>
<gene>
    <name evidence="2" type="ORF">SAMN04489716_0803</name>
</gene>
<accession>A0A1H1S9S5</accession>
<keyword evidence="3" id="KW-1185">Reference proteome</keyword>
<proteinExistence type="predicted"/>
<protein>
    <submittedName>
        <fullName evidence="2">Uncharacterized protein</fullName>
    </submittedName>
</protein>
<feature type="transmembrane region" description="Helical" evidence="1">
    <location>
        <begin position="141"/>
        <end position="162"/>
    </location>
</feature>
<evidence type="ECO:0000313" key="2">
    <source>
        <dbReference type="EMBL" id="SDS44633.1"/>
    </source>
</evidence>
<dbReference type="Proteomes" id="UP000198688">
    <property type="component" value="Chromosome I"/>
</dbReference>
<dbReference type="AlphaFoldDB" id="A0A1H1S9S5"/>
<keyword evidence="1" id="KW-0472">Membrane</keyword>
<feature type="transmembrane region" description="Helical" evidence="1">
    <location>
        <begin position="47"/>
        <end position="67"/>
    </location>
</feature>
<evidence type="ECO:0000313" key="3">
    <source>
        <dbReference type="Proteomes" id="UP000198688"/>
    </source>
</evidence>
<sequence>MPCDDQPLTREAIDGFGIAARVLAGGGSVALGLYLGGMNNTAYEADWRVSVFSAVVIVGGVLLIALARRGLRTSRAGRISGTAAGAVGVLAGMVTPIQETCCDAVWVVSLGLPLPWTIGHGDTWTQAFQDSWHGTWDPVSAFSNVLFWAYAGMIVAVVVDLLRRRSDIDRVGAS</sequence>
<dbReference type="EMBL" id="LT629758">
    <property type="protein sequence ID" value="SDS44633.1"/>
    <property type="molecule type" value="Genomic_DNA"/>
</dbReference>
<evidence type="ECO:0000256" key="1">
    <source>
        <dbReference type="SAM" id="Phobius"/>
    </source>
</evidence>
<keyword evidence="1" id="KW-0812">Transmembrane</keyword>
<reference evidence="2 3" key="1">
    <citation type="submission" date="2016-10" db="EMBL/GenBank/DDBJ databases">
        <authorList>
            <person name="de Groot N.N."/>
        </authorList>
    </citation>
    <scope>NUCLEOTIDE SEQUENCE [LARGE SCALE GENOMIC DNA]</scope>
    <source>
        <strain evidence="2 3">DSM 43941</strain>
    </source>
</reference>
<keyword evidence="1" id="KW-1133">Transmembrane helix</keyword>
<organism evidence="2 3">
    <name type="scientific">Actinoplanes derwentensis</name>
    <dbReference type="NCBI Taxonomy" id="113562"/>
    <lineage>
        <taxon>Bacteria</taxon>
        <taxon>Bacillati</taxon>
        <taxon>Actinomycetota</taxon>
        <taxon>Actinomycetes</taxon>
        <taxon>Micromonosporales</taxon>
        <taxon>Micromonosporaceae</taxon>
        <taxon>Actinoplanes</taxon>
    </lineage>
</organism>